<dbReference type="RefSeq" id="WP_155932216.1">
    <property type="nucleotide sequence ID" value="NZ_WODC01000001.1"/>
</dbReference>
<dbReference type="SUPFAM" id="SSF52266">
    <property type="entry name" value="SGNH hydrolase"/>
    <property type="match status" value="1"/>
</dbReference>
<proteinExistence type="predicted"/>
<reference evidence="1 2" key="1">
    <citation type="submission" date="2019-11" db="EMBL/GenBank/DDBJ databases">
        <title>Pseudodesulfovibrio alkaliphilus, sp. nov., an alkaliphilic sulfate-reducing bacteria from mud volcano of Taman peninsula, Russia.</title>
        <authorList>
            <person name="Frolova A."/>
            <person name="Merkel A.Y."/>
            <person name="Slobodkin A.I."/>
        </authorList>
    </citation>
    <scope>NUCLEOTIDE SEQUENCE [LARGE SCALE GENOMIC DNA]</scope>
    <source>
        <strain evidence="1 2">F-1</strain>
    </source>
</reference>
<protein>
    <recommendedName>
        <fullName evidence="3">SGNH/GDSL hydrolase family protein</fullName>
    </recommendedName>
</protein>
<evidence type="ECO:0000313" key="2">
    <source>
        <dbReference type="Proteomes" id="UP000461162"/>
    </source>
</evidence>
<evidence type="ECO:0008006" key="3">
    <source>
        <dbReference type="Google" id="ProtNLM"/>
    </source>
</evidence>
<sequence>MIYLLLAVLLLALAEIKARKRCLKTHGLPFRPRRIGEYPYGEFLQECGPPLFWRLAPGYASPRVHINSPGQRGPEPQPGRRRIWVVGESELFGAKLADEEHIWFKALQKRLDEAGADYQVMNGSIIGYNGLQTAEAVCALPLAKGDILVLRPNLNDETIARISGADWVPGTPWPMGFVRKLERRTPWYIRFMDQTCLGWLLRRRLGLGARGGQFVAKPGFAAERLKEYARENLERMVQFAESRGARVVMLDFVPAYTPQSPDGDEGGLSALQSNWRNFVGEWSAGQFHLVEQVTADVAGPRDLPILRTAPRLWGHPRRFHFYLDLMHFSAEGHEALAQALFDELQKNDLLEGESA</sequence>
<dbReference type="Proteomes" id="UP000461162">
    <property type="component" value="Unassembled WGS sequence"/>
</dbReference>
<accession>A0A7K1KKL5</accession>
<dbReference type="InterPro" id="IPR036514">
    <property type="entry name" value="SGNH_hydro_sf"/>
</dbReference>
<dbReference type="Gene3D" id="3.40.50.1110">
    <property type="entry name" value="SGNH hydrolase"/>
    <property type="match status" value="1"/>
</dbReference>
<dbReference type="GO" id="GO:0016788">
    <property type="term" value="F:hydrolase activity, acting on ester bonds"/>
    <property type="evidence" value="ECO:0007669"/>
    <property type="project" value="UniProtKB-ARBA"/>
</dbReference>
<dbReference type="AlphaFoldDB" id="A0A7K1KKL5"/>
<evidence type="ECO:0000313" key="1">
    <source>
        <dbReference type="EMBL" id="MUM76619.1"/>
    </source>
</evidence>
<comment type="caution">
    <text evidence="1">The sequence shown here is derived from an EMBL/GenBank/DDBJ whole genome shotgun (WGS) entry which is preliminary data.</text>
</comment>
<organism evidence="1 2">
    <name type="scientific">Pseudodesulfovibrio alkaliphilus</name>
    <dbReference type="NCBI Taxonomy" id="2661613"/>
    <lineage>
        <taxon>Bacteria</taxon>
        <taxon>Pseudomonadati</taxon>
        <taxon>Thermodesulfobacteriota</taxon>
        <taxon>Desulfovibrionia</taxon>
        <taxon>Desulfovibrionales</taxon>
        <taxon>Desulfovibrionaceae</taxon>
    </lineage>
</organism>
<dbReference type="EMBL" id="WODC01000001">
    <property type="protein sequence ID" value="MUM76619.1"/>
    <property type="molecule type" value="Genomic_DNA"/>
</dbReference>
<gene>
    <name evidence="1" type="ORF">GKC30_03110</name>
</gene>
<keyword evidence="2" id="KW-1185">Reference proteome</keyword>
<name>A0A7K1KKL5_9BACT</name>